<feature type="compositionally biased region" description="Low complexity" evidence="1">
    <location>
        <begin position="162"/>
        <end position="171"/>
    </location>
</feature>
<gene>
    <name evidence="2" type="ORF">LEMA_P004040.1</name>
</gene>
<keyword evidence="3" id="KW-1185">Reference proteome</keyword>
<dbReference type="VEuPathDB" id="FungiDB:LEMA_P004040.1"/>
<feature type="region of interest" description="Disordered" evidence="1">
    <location>
        <begin position="1"/>
        <end position="20"/>
    </location>
</feature>
<dbReference type="AlphaFoldDB" id="E5AEH8"/>
<name>E5AEH8_LEPMJ</name>
<feature type="region of interest" description="Disordered" evidence="1">
    <location>
        <begin position="149"/>
        <end position="171"/>
    </location>
</feature>
<feature type="compositionally biased region" description="Low complexity" evidence="1">
    <location>
        <begin position="10"/>
        <end position="20"/>
    </location>
</feature>
<sequence length="291" mass="32095">MPPESPPTTSPLNPTTHPTPRTTLLSTTFWEVLPSHQTRITTRLTKIAYLHSQTHTCILATDRAAALASLKAEIEMLDHDISALRAIIRGIDITDLAGLYVVAGRSAHRALQLAKGDLEGLEGSLRGMEERHSYYQVLLATLGFRSHPPPDKTSVASMQKHSSNTEVSSETSSNLDTNLVVLGERADRILASLHVLQSMDQKAPKTRGRVEQMDFAEIILLHTELLENDLRTIRDSADIFEDEHVAAWIDSAVDNDEKACREIAITTLLQKLGELKKEMADASVNILGHKS</sequence>
<dbReference type="InParanoid" id="E5AEH8"/>
<organism evidence="2 3">
    <name type="scientific">Leptosphaeria maculans (strain JN3 / isolate v23.1.3 / race Av1-4-5-6-7-8)</name>
    <name type="common">Blackleg fungus</name>
    <name type="synonym">Phoma lingam</name>
    <dbReference type="NCBI Taxonomy" id="985895"/>
    <lineage>
        <taxon>Eukaryota</taxon>
        <taxon>Fungi</taxon>
        <taxon>Dikarya</taxon>
        <taxon>Ascomycota</taxon>
        <taxon>Pezizomycotina</taxon>
        <taxon>Dothideomycetes</taxon>
        <taxon>Pleosporomycetidae</taxon>
        <taxon>Pleosporales</taxon>
        <taxon>Pleosporineae</taxon>
        <taxon>Leptosphaeriaceae</taxon>
        <taxon>Plenodomus</taxon>
        <taxon>Plenodomus lingam/Leptosphaeria maculans species complex</taxon>
    </lineage>
</organism>
<dbReference type="eggNOG" id="ENOG502R6UG">
    <property type="taxonomic scope" value="Eukaryota"/>
</dbReference>
<reference evidence="3" key="1">
    <citation type="journal article" date="2011" name="Nat. Commun.">
        <title>Effector diversification within compartments of the Leptosphaeria maculans genome affected by Repeat-Induced Point mutations.</title>
        <authorList>
            <person name="Rouxel T."/>
            <person name="Grandaubert J."/>
            <person name="Hane J.K."/>
            <person name="Hoede C."/>
            <person name="van de Wouw A.P."/>
            <person name="Couloux A."/>
            <person name="Dominguez V."/>
            <person name="Anthouard V."/>
            <person name="Bally P."/>
            <person name="Bourras S."/>
            <person name="Cozijnsen A.J."/>
            <person name="Ciuffetti L.M."/>
            <person name="Degrave A."/>
            <person name="Dilmaghani A."/>
            <person name="Duret L."/>
            <person name="Fudal I."/>
            <person name="Goodwin S.B."/>
            <person name="Gout L."/>
            <person name="Glaser N."/>
            <person name="Linglin J."/>
            <person name="Kema G.H.J."/>
            <person name="Lapalu N."/>
            <person name="Lawrence C.B."/>
            <person name="May K."/>
            <person name="Meyer M."/>
            <person name="Ollivier B."/>
            <person name="Poulain J."/>
            <person name="Schoch C.L."/>
            <person name="Simon A."/>
            <person name="Spatafora J.W."/>
            <person name="Stachowiak A."/>
            <person name="Turgeon B.G."/>
            <person name="Tyler B.M."/>
            <person name="Vincent D."/>
            <person name="Weissenbach J."/>
            <person name="Amselem J."/>
            <person name="Quesneville H."/>
            <person name="Oliver R.P."/>
            <person name="Wincker P."/>
            <person name="Balesdent M.-H."/>
            <person name="Howlett B.J."/>
        </authorList>
    </citation>
    <scope>NUCLEOTIDE SEQUENCE [LARGE SCALE GENOMIC DNA]</scope>
    <source>
        <strain evidence="3">JN3 / isolate v23.1.3 / race Av1-4-5-6-7-8</strain>
    </source>
</reference>
<evidence type="ECO:0000313" key="2">
    <source>
        <dbReference type="EMBL" id="CBY01617.1"/>
    </source>
</evidence>
<dbReference type="EMBL" id="FP929139">
    <property type="protein sequence ID" value="CBY01617.1"/>
    <property type="molecule type" value="Genomic_DNA"/>
</dbReference>
<evidence type="ECO:0000256" key="1">
    <source>
        <dbReference type="SAM" id="MobiDB-lite"/>
    </source>
</evidence>
<dbReference type="Proteomes" id="UP000002668">
    <property type="component" value="Genome"/>
</dbReference>
<dbReference type="HOGENOM" id="CLU_956678_0_0_1"/>
<evidence type="ECO:0000313" key="3">
    <source>
        <dbReference type="Proteomes" id="UP000002668"/>
    </source>
</evidence>
<dbReference type="OrthoDB" id="3682662at2759"/>
<accession>E5AEH8</accession>
<proteinExistence type="predicted"/>
<protein>
    <submittedName>
        <fullName evidence="2">Predicted protein</fullName>
    </submittedName>
</protein>